<proteinExistence type="predicted"/>
<reference evidence="1 2" key="3">
    <citation type="submission" date="2019-11" db="EMBL/GenBank/DDBJ databases">
        <title>A de novo genome assembly of a pear dwarfing rootstock.</title>
        <authorList>
            <person name="Wang F."/>
            <person name="Wang J."/>
            <person name="Li S."/>
            <person name="Zhang Y."/>
            <person name="Fang M."/>
            <person name="Ma L."/>
            <person name="Zhao Y."/>
            <person name="Jiang S."/>
        </authorList>
    </citation>
    <scope>NUCLEOTIDE SEQUENCE [LARGE SCALE GENOMIC DNA]</scope>
    <source>
        <strain evidence="1">S2</strain>
        <tissue evidence="1">Leaf</tissue>
    </source>
</reference>
<organism evidence="1 2">
    <name type="scientific">Pyrus ussuriensis x Pyrus communis</name>
    <dbReference type="NCBI Taxonomy" id="2448454"/>
    <lineage>
        <taxon>Eukaryota</taxon>
        <taxon>Viridiplantae</taxon>
        <taxon>Streptophyta</taxon>
        <taxon>Embryophyta</taxon>
        <taxon>Tracheophyta</taxon>
        <taxon>Spermatophyta</taxon>
        <taxon>Magnoliopsida</taxon>
        <taxon>eudicotyledons</taxon>
        <taxon>Gunneridae</taxon>
        <taxon>Pentapetalae</taxon>
        <taxon>rosids</taxon>
        <taxon>fabids</taxon>
        <taxon>Rosales</taxon>
        <taxon>Rosaceae</taxon>
        <taxon>Amygdaloideae</taxon>
        <taxon>Maleae</taxon>
        <taxon>Pyrus</taxon>
    </lineage>
</organism>
<evidence type="ECO:0000313" key="1">
    <source>
        <dbReference type="EMBL" id="KAB2602196.1"/>
    </source>
</evidence>
<protein>
    <submittedName>
        <fullName evidence="1">Uncharacterized protein</fullName>
    </submittedName>
</protein>
<dbReference type="Proteomes" id="UP000327157">
    <property type="component" value="Chromosome 10"/>
</dbReference>
<comment type="caution">
    <text evidence="1">The sequence shown here is derived from an EMBL/GenBank/DDBJ whole genome shotgun (WGS) entry which is preliminary data.</text>
</comment>
<sequence>MVAYPIFLKMVASPISPQMVVRELDFPLLVILQFLRLAIVYQISVASNKPQCPNPFYRSRPQDYPLWSICPLSIEKSDRASMSTAHHESKSPLIQLKVCETRHLGFACGALPCLILWF</sequence>
<reference evidence="1 2" key="1">
    <citation type="submission" date="2019-09" db="EMBL/GenBank/DDBJ databases">
        <authorList>
            <person name="Ou C."/>
        </authorList>
    </citation>
    <scope>NUCLEOTIDE SEQUENCE [LARGE SCALE GENOMIC DNA]</scope>
    <source>
        <strain evidence="1">S2</strain>
        <tissue evidence="1">Leaf</tissue>
    </source>
</reference>
<accession>A0A5N5FGE9</accession>
<keyword evidence="2" id="KW-1185">Reference proteome</keyword>
<dbReference type="EMBL" id="SMOL01000695">
    <property type="protein sequence ID" value="KAB2602196.1"/>
    <property type="molecule type" value="Genomic_DNA"/>
</dbReference>
<evidence type="ECO:0000313" key="2">
    <source>
        <dbReference type="Proteomes" id="UP000327157"/>
    </source>
</evidence>
<gene>
    <name evidence="1" type="ORF">D8674_003201</name>
</gene>
<dbReference type="AlphaFoldDB" id="A0A5N5FGE9"/>
<reference evidence="2" key="2">
    <citation type="submission" date="2019-10" db="EMBL/GenBank/DDBJ databases">
        <title>A de novo genome assembly of a pear dwarfing rootstock.</title>
        <authorList>
            <person name="Wang F."/>
            <person name="Wang J."/>
            <person name="Li S."/>
            <person name="Zhang Y."/>
            <person name="Fang M."/>
            <person name="Ma L."/>
            <person name="Zhao Y."/>
            <person name="Jiang S."/>
        </authorList>
    </citation>
    <scope>NUCLEOTIDE SEQUENCE [LARGE SCALE GENOMIC DNA]</scope>
</reference>
<name>A0A5N5FGE9_9ROSA</name>